<dbReference type="Gene3D" id="2.60.40.680">
    <property type="match status" value="1"/>
</dbReference>
<feature type="domain" description="Cohesin" evidence="3">
    <location>
        <begin position="46"/>
        <end position="157"/>
    </location>
</feature>
<gene>
    <name evidence="5" type="ORF">UW52_C0018G0002</name>
</gene>
<dbReference type="GO" id="GO:0000272">
    <property type="term" value="P:polysaccharide catabolic process"/>
    <property type="evidence" value="ECO:0007669"/>
    <property type="project" value="InterPro"/>
</dbReference>
<dbReference type="CDD" id="cd08547">
    <property type="entry name" value="Type_II_cohesin"/>
    <property type="match status" value="1"/>
</dbReference>
<dbReference type="EMBL" id="LCIQ01000018">
    <property type="protein sequence ID" value="KKT60723.1"/>
    <property type="molecule type" value="Genomic_DNA"/>
</dbReference>
<dbReference type="SUPFAM" id="SSF49384">
    <property type="entry name" value="Carbohydrate-binding domain"/>
    <property type="match status" value="1"/>
</dbReference>
<dbReference type="Pfam" id="PF19077">
    <property type="entry name" value="Big_13"/>
    <property type="match status" value="1"/>
</dbReference>
<keyword evidence="2" id="KW-0472">Membrane</keyword>
<dbReference type="Gene3D" id="2.60.40.10">
    <property type="entry name" value="Immunoglobulins"/>
    <property type="match status" value="1"/>
</dbReference>
<evidence type="ECO:0000313" key="6">
    <source>
        <dbReference type="Proteomes" id="UP000034521"/>
    </source>
</evidence>
<feature type="domain" description="Bacterial Ig-like" evidence="4">
    <location>
        <begin position="228"/>
        <end position="304"/>
    </location>
</feature>
<dbReference type="PATRIC" id="fig|1618437.3.peg.520"/>
<dbReference type="InterPro" id="IPR013783">
    <property type="entry name" value="Ig-like_fold"/>
</dbReference>
<keyword evidence="2" id="KW-0812">Transmembrane</keyword>
<accession>A0A0G1IP58</accession>
<dbReference type="AlphaFoldDB" id="A0A0G1IP58"/>
<organism evidence="5 6">
    <name type="scientific">Candidatus Gottesmanbacteria bacterium GW2011_GWA1_44_24b</name>
    <dbReference type="NCBI Taxonomy" id="1618437"/>
    <lineage>
        <taxon>Bacteria</taxon>
        <taxon>Candidatus Gottesmaniibacteriota</taxon>
    </lineage>
</organism>
<evidence type="ECO:0000313" key="5">
    <source>
        <dbReference type="EMBL" id="KKT60723.1"/>
    </source>
</evidence>
<evidence type="ECO:0000259" key="4">
    <source>
        <dbReference type="Pfam" id="PF19077"/>
    </source>
</evidence>
<evidence type="ECO:0000259" key="3">
    <source>
        <dbReference type="Pfam" id="PF00963"/>
    </source>
</evidence>
<dbReference type="InterPro" id="IPR044016">
    <property type="entry name" value="Big_13"/>
</dbReference>
<evidence type="ECO:0008006" key="7">
    <source>
        <dbReference type="Google" id="ProtNLM"/>
    </source>
</evidence>
<feature type="transmembrane region" description="Helical" evidence="2">
    <location>
        <begin position="6"/>
        <end position="24"/>
    </location>
</feature>
<dbReference type="InterPro" id="IPR008965">
    <property type="entry name" value="CBM2/CBM3_carb-bd_dom_sf"/>
</dbReference>
<dbReference type="InterPro" id="IPR002102">
    <property type="entry name" value="Cohesin_dom"/>
</dbReference>
<sequence>MKNFLLLITGIIIFISVPIVVFFFGQQQELRKKAAPATTLSIQPNVTSVPVGETVIWKILINTGENKVASVKVSLLFDQTKFEAQSITNSTLAPRILNQGTVGLGTATITVAAQNTTKPITGQGEIAVLRIKALSPSSAPVTVQFAPDTFAAGIGEQTVNVLTGTEPGSITITGGDQSALSSSSVTTTPVPTGTPLSPTPTPTTKPLESMYSQPATASALTLSIDTEATRGGKPLIHGTATPGATLTIVVYSVTPQTIVVTANSSGNWQTTPMTALASGTYTVVVTALHPTAGTSETLSSSFTIGGGIGGAEVTEATGEALPESGSAKTTLILLILGSTLIVAGTISFALKHYEYS</sequence>
<feature type="region of interest" description="Disordered" evidence="1">
    <location>
        <begin position="174"/>
        <end position="205"/>
    </location>
</feature>
<proteinExistence type="predicted"/>
<dbReference type="Proteomes" id="UP000034521">
    <property type="component" value="Unassembled WGS sequence"/>
</dbReference>
<name>A0A0G1IP58_9BACT</name>
<feature type="transmembrane region" description="Helical" evidence="2">
    <location>
        <begin position="331"/>
        <end position="350"/>
    </location>
</feature>
<dbReference type="GO" id="GO:0030246">
    <property type="term" value="F:carbohydrate binding"/>
    <property type="evidence" value="ECO:0007669"/>
    <property type="project" value="InterPro"/>
</dbReference>
<keyword evidence="2" id="KW-1133">Transmembrane helix</keyword>
<evidence type="ECO:0000256" key="2">
    <source>
        <dbReference type="SAM" id="Phobius"/>
    </source>
</evidence>
<evidence type="ECO:0000256" key="1">
    <source>
        <dbReference type="SAM" id="MobiDB-lite"/>
    </source>
</evidence>
<reference evidence="5 6" key="1">
    <citation type="journal article" date="2015" name="Nature">
        <title>rRNA introns, odd ribosomes, and small enigmatic genomes across a large radiation of phyla.</title>
        <authorList>
            <person name="Brown C.T."/>
            <person name="Hug L.A."/>
            <person name="Thomas B.C."/>
            <person name="Sharon I."/>
            <person name="Castelle C.J."/>
            <person name="Singh A."/>
            <person name="Wilkins M.J."/>
            <person name="Williams K.H."/>
            <person name="Banfield J.F."/>
        </authorList>
    </citation>
    <scope>NUCLEOTIDE SEQUENCE [LARGE SCALE GENOMIC DNA]</scope>
</reference>
<comment type="caution">
    <text evidence="5">The sequence shown here is derived from an EMBL/GenBank/DDBJ whole genome shotgun (WGS) entry which is preliminary data.</text>
</comment>
<protein>
    <recommendedName>
        <fullName evidence="7">Bacterial Ig-like domain-containing protein</fullName>
    </recommendedName>
</protein>
<feature type="compositionally biased region" description="Low complexity" evidence="1">
    <location>
        <begin position="180"/>
        <end position="196"/>
    </location>
</feature>
<dbReference type="Pfam" id="PF00963">
    <property type="entry name" value="Cohesin"/>
    <property type="match status" value="1"/>
</dbReference>